<dbReference type="Proteomes" id="UP001235712">
    <property type="component" value="Unassembled WGS sequence"/>
</dbReference>
<comment type="caution">
    <text evidence="1">The sequence shown here is derived from an EMBL/GenBank/DDBJ whole genome shotgun (WGS) entry which is preliminary data.</text>
</comment>
<dbReference type="EMBL" id="JAUSQZ010000001">
    <property type="protein sequence ID" value="MDP9824772.1"/>
    <property type="molecule type" value="Genomic_DNA"/>
</dbReference>
<dbReference type="InterPro" id="IPR021903">
    <property type="entry name" value="DUF3515"/>
</dbReference>
<dbReference type="RefSeq" id="WP_307237863.1">
    <property type="nucleotide sequence ID" value="NZ_JAUSQZ010000001.1"/>
</dbReference>
<name>A0ABT9NWH1_9ACTN</name>
<evidence type="ECO:0000313" key="2">
    <source>
        <dbReference type="Proteomes" id="UP001235712"/>
    </source>
</evidence>
<protein>
    <recommendedName>
        <fullName evidence="3">DUF3515 family protein</fullName>
    </recommendedName>
</protein>
<sequence length="183" mass="18980">MRLVLPDIARLGVRPPRRALIAVPVTLGTIVALAGCGSGSSSGDTAVPALTSGPDASSAACTDLADRLPEKVLSRARNPAQEPTGIATWGDPAISLSCGATPTGPTTDECIDINDVAWVFRESASAYTFLTYGRDPAVQVQVPSSIERSTATGALVDLEEAVRPLETTERRCYDVTDPVPSSG</sequence>
<evidence type="ECO:0000313" key="1">
    <source>
        <dbReference type="EMBL" id="MDP9824772.1"/>
    </source>
</evidence>
<dbReference type="Pfam" id="PF12028">
    <property type="entry name" value="DUF3515"/>
    <property type="match status" value="1"/>
</dbReference>
<reference evidence="1 2" key="1">
    <citation type="submission" date="2023-07" db="EMBL/GenBank/DDBJ databases">
        <title>Sequencing the genomes of 1000 actinobacteria strains.</title>
        <authorList>
            <person name="Klenk H.-P."/>
        </authorList>
    </citation>
    <scope>NUCLEOTIDE SEQUENCE [LARGE SCALE GENOMIC DNA]</scope>
    <source>
        <strain evidence="1 2">DSM 44388</strain>
    </source>
</reference>
<keyword evidence="2" id="KW-1185">Reference proteome</keyword>
<gene>
    <name evidence="1" type="ORF">J2S57_000521</name>
</gene>
<proteinExistence type="predicted"/>
<evidence type="ECO:0008006" key="3">
    <source>
        <dbReference type="Google" id="ProtNLM"/>
    </source>
</evidence>
<organism evidence="1 2">
    <name type="scientific">Kineosporia succinea</name>
    <dbReference type="NCBI Taxonomy" id="84632"/>
    <lineage>
        <taxon>Bacteria</taxon>
        <taxon>Bacillati</taxon>
        <taxon>Actinomycetota</taxon>
        <taxon>Actinomycetes</taxon>
        <taxon>Kineosporiales</taxon>
        <taxon>Kineosporiaceae</taxon>
        <taxon>Kineosporia</taxon>
    </lineage>
</organism>
<accession>A0ABT9NWH1</accession>